<reference evidence="1" key="1">
    <citation type="journal article" date="2023" name="J. Vet. Diagn. Invest.">
        <title>Oxytetracycline-resistant Paenibacillus larvae identified in commercial beekeeping operations in Saskatchewan using pooled honey sampling.</title>
        <authorList>
            <person name="Obshta O."/>
            <person name="Zabrodski M.W."/>
            <person name="Soomro T."/>
            <person name="Wilson G."/>
            <person name="Masood F."/>
            <person name="Thebeau J."/>
            <person name="Silva M.C.B."/>
            <person name="Biganski S."/>
            <person name="Kozii I.V."/>
            <person name="Koziy R.V."/>
            <person name="Raza M.F."/>
            <person name="Jose M.S."/>
            <person name="Simko E."/>
            <person name="Wood S.C."/>
        </authorList>
    </citation>
    <scope>NUCLEOTIDE SEQUENCE</scope>
    <source>
        <strain evidence="1">PL001</strain>
    </source>
</reference>
<dbReference type="RefSeq" id="WP_036656084.1">
    <property type="nucleotide sequence ID" value="NZ_CP121102.1"/>
</dbReference>
<dbReference type="Proteomes" id="UP001259239">
    <property type="component" value="Unassembled WGS sequence"/>
</dbReference>
<protein>
    <submittedName>
        <fullName evidence="1">Uncharacterized protein</fullName>
    </submittedName>
</protein>
<accession>A0AAP5JRP5</accession>
<evidence type="ECO:0000313" key="2">
    <source>
        <dbReference type="Proteomes" id="UP001259239"/>
    </source>
</evidence>
<comment type="caution">
    <text evidence="1">The sequence shown here is derived from an EMBL/GenBank/DDBJ whole genome shotgun (WGS) entry which is preliminary data.</text>
</comment>
<evidence type="ECO:0000313" key="1">
    <source>
        <dbReference type="EMBL" id="MDT2250809.1"/>
    </source>
</evidence>
<reference evidence="1" key="2">
    <citation type="submission" date="2023-03" db="EMBL/GenBank/DDBJ databases">
        <authorList>
            <person name="Obshta O."/>
            <person name="Zabrodski M.W."/>
            <person name="Soomro T."/>
            <person name="Wilson G."/>
            <person name="Masood F."/>
            <person name="Thebeau J."/>
            <person name="Bezerra Da Silva M.C."/>
            <person name="Raza F."/>
            <person name="Biganski S."/>
            <person name="Jose M."/>
            <person name="Camilli M."/>
            <person name="Kozii I.V."/>
            <person name="Kozii R.V."/>
            <person name="Simko E."/>
            <person name="Wood S.C."/>
        </authorList>
    </citation>
    <scope>NUCLEOTIDE SEQUENCE</scope>
    <source>
        <strain evidence="1">PL001</strain>
    </source>
</reference>
<dbReference type="EMBL" id="JARQGV010000004">
    <property type="protein sequence ID" value="MDT2250809.1"/>
    <property type="molecule type" value="Genomic_DNA"/>
</dbReference>
<dbReference type="AlphaFoldDB" id="A0AAP5JRP5"/>
<name>A0AAP5JRP5_9BACL</name>
<organism evidence="1 2">
    <name type="scientific">Paenibacillus larvae</name>
    <dbReference type="NCBI Taxonomy" id="1464"/>
    <lineage>
        <taxon>Bacteria</taxon>
        <taxon>Bacillati</taxon>
        <taxon>Bacillota</taxon>
        <taxon>Bacilli</taxon>
        <taxon>Bacillales</taxon>
        <taxon>Paenibacillaceae</taxon>
        <taxon>Paenibacillus</taxon>
    </lineage>
</organism>
<gene>
    <name evidence="1" type="ORF">P7H09_05355</name>
</gene>
<proteinExistence type="predicted"/>
<sequence>MILAQMLYEETGKRSGPAYASDIMKGYEVRSKAADFRAQETIRETTQRINDASKGGEPIESRV</sequence>